<comment type="caution">
    <text evidence="1">The sequence shown here is derived from an EMBL/GenBank/DDBJ whole genome shotgun (WGS) entry which is preliminary data.</text>
</comment>
<dbReference type="Proteomes" id="UP000604273">
    <property type="component" value="Unassembled WGS sequence"/>
</dbReference>
<proteinExistence type="predicted"/>
<sequence>MWKGPADHVEGESPIFHVVVGTKTSGDKTGSIYTARIDPCARNPWSRLGFPAQASGLDQLSPMALPGGESAMVSVFHDTVSSKPPRCVGHVFGPDGGFLRQFEAKAGVLKGVNSVFSHLNPWNTTDLVLAGNDGIGICDSTQEYDAMSEHMLKGIAFKQVVCDEAEDSSRPLTHTRLAIFAVSKDDELYYIDGERNYAADEPRMSFQWSGLPIRRNVSQISTRYNALQCSSELLMATENDTALRFLRREPSGKSWTEDRVTLKGHKTMRFDAFVTNLVFTDGFGKPVPENYKVKLTSEPLHIVANDRSYATGLKVTVLKTDRNGSILIVIPTNGKIACPPLNLSISDFCFKVDPAQRVDRLIGGLNSKDAFSAAKASNGEMIFAGCSSETLTDAASVLGKYGDIKASIHEPSQSRSLDIDLSSGRGNYEWGSWFDNVTSWAEKFLGDCIESIKYVAKETVKMAIRIAGPVVKLVFKIGKALCSFVVKTLDTVLTAVANFLETTLGLDFLSRLLKFLKAVFDPAAVKATQEVVKKAIIGSISLSERFISVNRASMEDLLGDAEDMLKGYLGDPKDLPGGNSSAPNVSSILNNPVIRLISKIDPLSWLMEAITEEFTDFKVPSFAALTDGIIKAISPNLINNFSLISKLWDIFFQELCTVLSNPSQLLPALIRALKTVALKLTKVIKEAILSLFDLLLTILHELPLILSSSWKLGGLTDIWEELTGQEFSVMNFLTYPIAVIMNVTSVLSSGKLPFEGQTAALARFNFDSVVIKPFYESTRDLKTTTSSMEIGGQWGREDVHKTRAQSSQLNHLGGLKMGYSGALASPPLITYANNDSSTISAKEIFRNLCTIAENFSRIAISLDLLLEGGRIQDRRQRLIDDYAAGAVTEARLHDAIAAQDARPTGYNITKWRILGIFFHSVAIIGGTLLHERSNTKDWTFDSIIGVVGVGEFVVAAASLCGANVEMSLQGAGSRAFAVERFICNGGDSWDTDLYLYQGEKPYHGQDLYSGRLGEYYRGHSLDYSFDNK</sequence>
<organism evidence="1 2">
    <name type="scientific">Fusarium gaditjirri</name>
    <dbReference type="NCBI Taxonomy" id="282569"/>
    <lineage>
        <taxon>Eukaryota</taxon>
        <taxon>Fungi</taxon>
        <taxon>Dikarya</taxon>
        <taxon>Ascomycota</taxon>
        <taxon>Pezizomycotina</taxon>
        <taxon>Sordariomycetes</taxon>
        <taxon>Hypocreomycetidae</taxon>
        <taxon>Hypocreales</taxon>
        <taxon>Nectriaceae</taxon>
        <taxon>Fusarium</taxon>
        <taxon>Fusarium nisikadoi species complex</taxon>
    </lineage>
</organism>
<keyword evidence="2" id="KW-1185">Reference proteome</keyword>
<name>A0A8H4TFU2_9HYPO</name>
<accession>A0A8H4TFU2</accession>
<reference evidence="1" key="1">
    <citation type="journal article" date="2020" name="BMC Genomics">
        <title>Correction to: Identification and distribution of gene clusters required for synthesis of sphingolipid metabolism inhibitors in diverse species of the filamentous fungus Fusarium.</title>
        <authorList>
            <person name="Kim H.S."/>
            <person name="Lohmar J.M."/>
            <person name="Busman M."/>
            <person name="Brown D.W."/>
            <person name="Naumann T.A."/>
            <person name="Divon H.H."/>
            <person name="Lysoe E."/>
            <person name="Uhlig S."/>
            <person name="Proctor R.H."/>
        </authorList>
    </citation>
    <scope>NUCLEOTIDE SEQUENCE</scope>
    <source>
        <strain evidence="1">NRRL 45417</strain>
    </source>
</reference>
<dbReference type="EMBL" id="JABFAI010000076">
    <property type="protein sequence ID" value="KAF4957011.1"/>
    <property type="molecule type" value="Genomic_DNA"/>
</dbReference>
<dbReference type="AlphaFoldDB" id="A0A8H4TFU2"/>
<evidence type="ECO:0000313" key="2">
    <source>
        <dbReference type="Proteomes" id="UP000604273"/>
    </source>
</evidence>
<protein>
    <submittedName>
        <fullName evidence="1">Uncharacterized protein</fullName>
    </submittedName>
</protein>
<gene>
    <name evidence="1" type="ORF">FGADI_3424</name>
</gene>
<reference evidence="1" key="2">
    <citation type="submission" date="2020-05" db="EMBL/GenBank/DDBJ databases">
        <authorList>
            <person name="Kim H.-S."/>
            <person name="Proctor R.H."/>
            <person name="Brown D.W."/>
        </authorList>
    </citation>
    <scope>NUCLEOTIDE SEQUENCE</scope>
    <source>
        <strain evidence="1">NRRL 45417</strain>
    </source>
</reference>
<dbReference type="OrthoDB" id="3235083at2759"/>
<evidence type="ECO:0000313" key="1">
    <source>
        <dbReference type="EMBL" id="KAF4957011.1"/>
    </source>
</evidence>